<name>A0A4V2QF17_HYDET</name>
<evidence type="ECO:0000313" key="2">
    <source>
        <dbReference type="EMBL" id="TCL70107.1"/>
    </source>
</evidence>
<keyword evidence="3" id="KW-1185">Reference proteome</keyword>
<dbReference type="EMBL" id="SLUN01000010">
    <property type="protein sequence ID" value="TCL70107.1"/>
    <property type="molecule type" value="Genomic_DNA"/>
</dbReference>
<sequence>MKGRPFCQRLERVFAETPLVHASRTDRFLIVSDLHLGDGGSHDDFRPNAEIFRTVLERFYLPRGYRLILNGDIEELQRFPMERIVRRWQPIYRLFEAFAAQNGLYRIVGNHDRTLASLAAPPGGAKAFPALKLEFDRNIIFIFHGHQATLLMDRFNLLCGLVLRYIANPIGIKNYARSHRSKVRFQTERRVYGFSRDRKIVSLIGHTHRPLFESLSPLDALQFKIEQLCREYARSGRNAQGQLAGAIRACQSELSYWLTMNRAEASRGSLYNRDLLVPCLFNTGAVIGKQGFTALEIDRGLINLAQWTEPQKSPAAAGAGWRRPAEPLEGSDYCRIVLKQEQLDYIFARIKLLA</sequence>
<dbReference type="InterPro" id="IPR004843">
    <property type="entry name" value="Calcineurin-like_PHP"/>
</dbReference>
<proteinExistence type="predicted"/>
<dbReference type="AlphaFoldDB" id="A0A4V2QF17"/>
<dbReference type="Gene3D" id="3.60.21.10">
    <property type="match status" value="1"/>
</dbReference>
<dbReference type="SUPFAM" id="SSF56300">
    <property type="entry name" value="Metallo-dependent phosphatases"/>
    <property type="match status" value="1"/>
</dbReference>
<organism evidence="2 3">
    <name type="scientific">Hydrogenispora ethanolica</name>
    <dbReference type="NCBI Taxonomy" id="1082276"/>
    <lineage>
        <taxon>Bacteria</taxon>
        <taxon>Bacillati</taxon>
        <taxon>Bacillota</taxon>
        <taxon>Hydrogenispora</taxon>
    </lineage>
</organism>
<protein>
    <submittedName>
        <fullName evidence="2">Putative phosphodiesterase</fullName>
    </submittedName>
</protein>
<reference evidence="2 3" key="1">
    <citation type="submission" date="2019-03" db="EMBL/GenBank/DDBJ databases">
        <title>Genomic Encyclopedia of Type Strains, Phase IV (KMG-IV): sequencing the most valuable type-strain genomes for metagenomic binning, comparative biology and taxonomic classification.</title>
        <authorList>
            <person name="Goeker M."/>
        </authorList>
    </citation>
    <scope>NUCLEOTIDE SEQUENCE [LARGE SCALE GENOMIC DNA]</scope>
    <source>
        <strain evidence="2 3">LX-B</strain>
    </source>
</reference>
<dbReference type="InterPro" id="IPR029052">
    <property type="entry name" value="Metallo-depent_PP-like"/>
</dbReference>
<dbReference type="Pfam" id="PF00149">
    <property type="entry name" value="Metallophos"/>
    <property type="match status" value="1"/>
</dbReference>
<dbReference type="RefSeq" id="WP_132014193.1">
    <property type="nucleotide sequence ID" value="NZ_SLUN01000010.1"/>
</dbReference>
<accession>A0A4V2QF17</accession>
<dbReference type="GO" id="GO:0016787">
    <property type="term" value="F:hydrolase activity"/>
    <property type="evidence" value="ECO:0007669"/>
    <property type="project" value="InterPro"/>
</dbReference>
<evidence type="ECO:0000259" key="1">
    <source>
        <dbReference type="Pfam" id="PF00149"/>
    </source>
</evidence>
<dbReference type="Proteomes" id="UP000295008">
    <property type="component" value="Unassembled WGS sequence"/>
</dbReference>
<evidence type="ECO:0000313" key="3">
    <source>
        <dbReference type="Proteomes" id="UP000295008"/>
    </source>
</evidence>
<dbReference type="OrthoDB" id="9773199at2"/>
<comment type="caution">
    <text evidence="2">The sequence shown here is derived from an EMBL/GenBank/DDBJ whole genome shotgun (WGS) entry which is preliminary data.</text>
</comment>
<feature type="domain" description="Calcineurin-like phosphoesterase" evidence="1">
    <location>
        <begin position="27"/>
        <end position="146"/>
    </location>
</feature>
<gene>
    <name evidence="2" type="ORF">EDC14_101096</name>
</gene>